<dbReference type="SUPFAM" id="SSF56059">
    <property type="entry name" value="Glutathione synthetase ATP-binding domain-like"/>
    <property type="match status" value="1"/>
</dbReference>
<dbReference type="PROSITE" id="PS50206">
    <property type="entry name" value="RHODANESE_3"/>
    <property type="match status" value="1"/>
</dbReference>
<feature type="domain" description="Rhodanese" evidence="3">
    <location>
        <begin position="493"/>
        <end position="532"/>
    </location>
</feature>
<evidence type="ECO:0000259" key="4">
    <source>
        <dbReference type="PROSITE" id="PS50975"/>
    </source>
</evidence>
<dbReference type="SUPFAM" id="SSF52210">
    <property type="entry name" value="Succinyl-CoA synthetase domains"/>
    <property type="match status" value="2"/>
</dbReference>
<feature type="region of interest" description="Disordered" evidence="2">
    <location>
        <begin position="462"/>
        <end position="488"/>
    </location>
</feature>
<dbReference type="InterPro" id="IPR036291">
    <property type="entry name" value="NAD(P)-bd_dom_sf"/>
</dbReference>
<dbReference type="Pfam" id="PF13607">
    <property type="entry name" value="Succ_CoA_lig"/>
    <property type="match status" value="1"/>
</dbReference>
<accession>A0A455R1Y5</accession>
<dbReference type="InterPro" id="IPR016102">
    <property type="entry name" value="Succinyl-CoA_synth-like"/>
</dbReference>
<organism evidence="5">
    <name type="scientific">Haliea sp. ETY-M</name>
    <dbReference type="NCBI Taxonomy" id="1055105"/>
    <lineage>
        <taxon>Bacteria</taxon>
        <taxon>Pseudomonadati</taxon>
        <taxon>Pseudomonadota</taxon>
        <taxon>Gammaproteobacteria</taxon>
        <taxon>Cellvibrionales</taxon>
        <taxon>Halieaceae</taxon>
        <taxon>Haliea</taxon>
    </lineage>
</organism>
<dbReference type="GO" id="GO:0043758">
    <property type="term" value="F:acetate-CoA ligase (ADP-forming) activity"/>
    <property type="evidence" value="ECO:0007669"/>
    <property type="project" value="InterPro"/>
</dbReference>
<dbReference type="InterPro" id="IPR001763">
    <property type="entry name" value="Rhodanese-like_dom"/>
</dbReference>
<dbReference type="Gene3D" id="3.30.470.20">
    <property type="entry name" value="ATP-grasp fold, B domain"/>
    <property type="match status" value="1"/>
</dbReference>
<dbReference type="InterPro" id="IPR032875">
    <property type="entry name" value="Succ_CoA_lig_flav_dom"/>
</dbReference>
<evidence type="ECO:0000313" key="5">
    <source>
        <dbReference type="EMBL" id="BBD50145.1"/>
    </source>
</evidence>
<dbReference type="PROSITE" id="PS50975">
    <property type="entry name" value="ATP_GRASP"/>
    <property type="match status" value="1"/>
</dbReference>
<name>A0A455R1Y5_9GAMM</name>
<reference evidence="5" key="1">
    <citation type="submission" date="2015-07" db="EMBL/GenBank/DDBJ databases">
        <title>Novel operon containing particulate methane monooxygenase-type genes and epoxyalkane:coenzyme M transferase gene in ethylene-assimilating marine bacterium, Haliea sp. ETY-M.</title>
        <authorList>
            <person name="Suzuki T."/>
            <person name="Habe H."/>
            <person name="Nakajima-Kambe T."/>
            <person name="Fuse H."/>
        </authorList>
    </citation>
    <scope>NUCLEOTIDE SEQUENCE</scope>
    <source>
        <strain evidence="5">ETY-M</strain>
    </source>
</reference>
<keyword evidence="1" id="KW-0547">Nucleotide-binding</keyword>
<dbReference type="SUPFAM" id="SSF51735">
    <property type="entry name" value="NAD(P)-binding Rossmann-fold domains"/>
    <property type="match status" value="1"/>
</dbReference>
<dbReference type="Pfam" id="PF13549">
    <property type="entry name" value="ATP-grasp_5"/>
    <property type="match status" value="1"/>
</dbReference>
<dbReference type="EMBL" id="LC064121">
    <property type="protein sequence ID" value="BBD50145.1"/>
    <property type="molecule type" value="Genomic_DNA"/>
</dbReference>
<dbReference type="InterPro" id="IPR011761">
    <property type="entry name" value="ATP-grasp"/>
</dbReference>
<dbReference type="Pfam" id="PF19045">
    <property type="entry name" value="Ligase_CoA_2"/>
    <property type="match status" value="1"/>
</dbReference>
<dbReference type="GO" id="GO:0005524">
    <property type="term" value="F:ATP binding"/>
    <property type="evidence" value="ECO:0007669"/>
    <property type="project" value="UniProtKB-UniRule"/>
</dbReference>
<proteinExistence type="predicted"/>
<dbReference type="Pfam" id="PF13380">
    <property type="entry name" value="CoA_binding_2"/>
    <property type="match status" value="1"/>
</dbReference>
<dbReference type="Gene3D" id="3.30.1490.20">
    <property type="entry name" value="ATP-grasp fold, A domain"/>
    <property type="match status" value="1"/>
</dbReference>
<evidence type="ECO:0000256" key="1">
    <source>
        <dbReference type="PROSITE-ProRule" id="PRU00409"/>
    </source>
</evidence>
<protein>
    <submittedName>
        <fullName evidence="5">Putative acetyl-CoA synthetase (ADP-forming) alpha and beta chains</fullName>
    </submittedName>
</protein>
<dbReference type="InterPro" id="IPR003781">
    <property type="entry name" value="CoA-bd"/>
</dbReference>
<dbReference type="InterPro" id="IPR013815">
    <property type="entry name" value="ATP_grasp_subdomain_1"/>
</dbReference>
<dbReference type="Gene3D" id="3.40.50.720">
    <property type="entry name" value="NAD(P)-binding Rossmann-like Domain"/>
    <property type="match status" value="1"/>
</dbReference>
<dbReference type="Gene3D" id="3.40.50.261">
    <property type="entry name" value="Succinyl-CoA synthetase domains"/>
    <property type="match status" value="2"/>
</dbReference>
<dbReference type="GO" id="GO:0046872">
    <property type="term" value="F:metal ion binding"/>
    <property type="evidence" value="ECO:0007669"/>
    <property type="project" value="InterPro"/>
</dbReference>
<evidence type="ECO:0000259" key="3">
    <source>
        <dbReference type="PROSITE" id="PS50206"/>
    </source>
</evidence>
<dbReference type="SMART" id="SM00881">
    <property type="entry name" value="CoA_binding"/>
    <property type="match status" value="1"/>
</dbReference>
<evidence type="ECO:0000256" key="2">
    <source>
        <dbReference type="SAM" id="MobiDB-lite"/>
    </source>
</evidence>
<dbReference type="AlphaFoldDB" id="A0A455R1Y5"/>
<dbReference type="PANTHER" id="PTHR42793">
    <property type="entry name" value="COA BINDING DOMAIN CONTAINING PROTEIN"/>
    <property type="match status" value="1"/>
</dbReference>
<feature type="domain" description="ATP-grasp" evidence="4">
    <location>
        <begin position="497"/>
        <end position="697"/>
    </location>
</feature>
<dbReference type="InterPro" id="IPR043938">
    <property type="entry name" value="Ligase_CoA_dom"/>
</dbReference>
<sequence length="701" mass="73311">MNWFTALAQPTGVALIGASDTQGKAGRLLMDNLANGCDGGELRVFPINPRKAEILGQTTYPSVAAIGSDVDLAVILLPAARVADAIADCGRAGVATAIVISGGFSEVGPDGAAHERAMLDAAAAHGVRVIGPNCFGFVNCVTGLNASISAATPHAGGISIVTQSGAYGMSAVTRSQRDHIGFAKVISLGNCADVNETDVLAALGDDGETRVVCMLLESIQGGRHFFEVLSQTTARKPVVVLKTGKSSSGQRAAQSHTAALSGDVAVLEAGLRQAGAHVVDDGDTLFEVAHSLLLQPAASGRRVGIISNSGGVGVELTDLLEREGMLVPELSAGLQEQLRALIPAHGSSANPIDITTDWSRFAQMYRSLIDALLASDEVDVILPVLLHRSAQMPEVIDAVVAAGECQGESAPDKSIHACWVAPASADEHRLRVVDSGIPCHVGPHRTATVIARTLRRERGKISSLPVPVGPGTGEADGPGAPDASDGQEGWADAHTVYRFLDEAGFPAAPWARVSELEGGVAHAERCGYPVVIKALRKDLLHKSDAGAVVLNIRDAESLRSTFRALEQKFQTRDFLVQKQIEGGIELVIGARRDPQLGPVIVAGLGGTLIELFRDVAIRLAPVTAAEALQMLDELRFSALLDGYRGSPAVQRAACAELIAAVSRWFAERPALRELDFNPVIASGTTFTIVDARIRTSAQAPS</sequence>
<dbReference type="PANTHER" id="PTHR42793:SF1">
    <property type="entry name" value="PEPTIDYL-LYSINE N-ACETYLTRANSFERASE PATZ"/>
    <property type="match status" value="1"/>
</dbReference>
<keyword evidence="1" id="KW-0067">ATP-binding</keyword>